<evidence type="ECO:0000313" key="1">
    <source>
        <dbReference type="EMBL" id="MCQ1059329.1"/>
    </source>
</evidence>
<gene>
    <name evidence="1" type="ORF">NHN17_14855</name>
</gene>
<reference evidence="1 2" key="1">
    <citation type="submission" date="2022-07" db="EMBL/GenBank/DDBJ databases">
        <title>Photobacterium pectinilyticum sp. nov., a marine bacterium isolated from surface seawater of Qingdao offshore.</title>
        <authorList>
            <person name="Wang X."/>
        </authorList>
    </citation>
    <scope>NUCLEOTIDE SEQUENCE [LARGE SCALE GENOMIC DNA]</scope>
    <source>
        <strain evidence="1 2">ZSDE20</strain>
    </source>
</reference>
<sequence>MTSILDRYNDSFTAFESWNLTDFSDKKQALHQLGNQLPAALANVFQYQFNHAEAVVAEPQSLTSPTGETNELYTQGRGVSIVLVDSGAPNCSRALVAMLAALLSAGNSAIICTNDNEIEALFEPFKSQHQSIANLVQFVPKEQYAALLKFDIRNFVYIGDQAKTVELSTELATRSNAITAMVAETDLENLPLSKDPMLVLRFITEKVRTINVTAVGGNAMLLELGSSAH</sequence>
<comment type="caution">
    <text evidence="1">The sequence shown here is derived from an EMBL/GenBank/DDBJ whole genome shotgun (WGS) entry which is preliminary data.</text>
</comment>
<dbReference type="Proteomes" id="UP001524460">
    <property type="component" value="Unassembled WGS sequence"/>
</dbReference>
<organism evidence="1 2">
    <name type="scientific">Photobacterium pectinilyticum</name>
    <dbReference type="NCBI Taxonomy" id="2906793"/>
    <lineage>
        <taxon>Bacteria</taxon>
        <taxon>Pseudomonadati</taxon>
        <taxon>Pseudomonadota</taxon>
        <taxon>Gammaproteobacteria</taxon>
        <taxon>Vibrionales</taxon>
        <taxon>Vibrionaceae</taxon>
        <taxon>Photobacterium</taxon>
    </lineage>
</organism>
<accession>A0ABT1N3N1</accession>
<keyword evidence="2" id="KW-1185">Reference proteome</keyword>
<name>A0ABT1N3N1_9GAMM</name>
<evidence type="ECO:0000313" key="2">
    <source>
        <dbReference type="Proteomes" id="UP001524460"/>
    </source>
</evidence>
<protein>
    <submittedName>
        <fullName evidence="1">1-pyrroline-5-carboxylate dehydrogenase</fullName>
    </submittedName>
</protein>
<proteinExistence type="predicted"/>
<dbReference type="RefSeq" id="WP_255043367.1">
    <property type="nucleotide sequence ID" value="NZ_JANEYT010000034.1"/>
</dbReference>
<dbReference type="EMBL" id="JANEYT010000034">
    <property type="protein sequence ID" value="MCQ1059329.1"/>
    <property type="molecule type" value="Genomic_DNA"/>
</dbReference>